<dbReference type="EMBL" id="JBHLZP010000020">
    <property type="protein sequence ID" value="MFB9831532.1"/>
    <property type="molecule type" value="Genomic_DNA"/>
</dbReference>
<comment type="caution">
    <text evidence="5">The sequence shown here is derived from an EMBL/GenBank/DDBJ whole genome shotgun (WGS) entry which is preliminary data.</text>
</comment>
<dbReference type="SUPFAM" id="SSF52540">
    <property type="entry name" value="P-loop containing nucleoside triphosphate hydrolases"/>
    <property type="match status" value="1"/>
</dbReference>
<evidence type="ECO:0000259" key="4">
    <source>
        <dbReference type="SMART" id="SM00534"/>
    </source>
</evidence>
<evidence type="ECO:0000313" key="5">
    <source>
        <dbReference type="EMBL" id="MFB9831532.1"/>
    </source>
</evidence>
<dbReference type="InterPro" id="IPR027417">
    <property type="entry name" value="P-loop_NTPase"/>
</dbReference>
<keyword evidence="3" id="KW-0238">DNA-binding</keyword>
<keyword evidence="6" id="KW-1185">Reference proteome</keyword>
<evidence type="ECO:0000256" key="2">
    <source>
        <dbReference type="ARBA" id="ARBA00022840"/>
    </source>
</evidence>
<dbReference type="Gene3D" id="3.40.50.300">
    <property type="entry name" value="P-loop containing nucleotide triphosphate hydrolases"/>
    <property type="match status" value="1"/>
</dbReference>
<dbReference type="Proteomes" id="UP001589627">
    <property type="component" value="Unassembled WGS sequence"/>
</dbReference>
<evidence type="ECO:0000313" key="6">
    <source>
        <dbReference type="Proteomes" id="UP001589627"/>
    </source>
</evidence>
<gene>
    <name evidence="5" type="ORF">ACFFNX_04935</name>
</gene>
<evidence type="ECO:0000256" key="3">
    <source>
        <dbReference type="ARBA" id="ARBA00023125"/>
    </source>
</evidence>
<dbReference type="PANTHER" id="PTHR11361">
    <property type="entry name" value="DNA MISMATCH REPAIR PROTEIN MUTS FAMILY MEMBER"/>
    <property type="match status" value="1"/>
</dbReference>
<sequence length="497" mass="55152">MKAFLLHPDRDVDWKTGLEDPDLVRDLGLDTLLDAMAGDDALVRDVAGHALLNSLGEPGTIIYRQQILRDWLDHRDVLIEIYNLAAETIAGERRIWPGFLRSPDSIMYRSVQAMDLFLGQLRKLRTIADDHAADVHSPGLTRFFRMLRAELDDAYFATIEDHLRRLKFKNGVLVSIELGTGCKNTGYILRRPHPKPGWRVRLTGDRNPSFTYRIPDRDEAGGRALAEIRARGINLAADALARSSDHILSFFTMLCRELAFYVGCLNLQARLSGKGEPLCFPAPLPAGRPVLTCRGLYDTCLSLRRDERVAGNDVDADGVPLIVITGANEGGKSTFLRSAGLAQLMMQAGMFVSATSFTADVSHRLFTHYRREEDAEMESGKLDEELARISAIADQAGPGSIVLFNESFAATNEREGSQIARQVVHALLDCDIKVLIVTHLYDLADGLHREHTDDALFLRAGREADGTRTFRLQVGQPLPTSFGADLYQQVFGAPPRS</sequence>
<feature type="domain" description="DNA mismatch repair proteins mutS family" evidence="4">
    <location>
        <begin position="319"/>
        <end position="492"/>
    </location>
</feature>
<protein>
    <recommendedName>
        <fullName evidence="4">DNA mismatch repair proteins mutS family domain-containing protein</fullName>
    </recommendedName>
</protein>
<keyword evidence="1" id="KW-0547">Nucleotide-binding</keyword>
<organism evidence="5 6">
    <name type="scientific">Actinoallomurus acaciae</name>
    <dbReference type="NCBI Taxonomy" id="502577"/>
    <lineage>
        <taxon>Bacteria</taxon>
        <taxon>Bacillati</taxon>
        <taxon>Actinomycetota</taxon>
        <taxon>Actinomycetes</taxon>
        <taxon>Streptosporangiales</taxon>
        <taxon>Thermomonosporaceae</taxon>
        <taxon>Actinoallomurus</taxon>
    </lineage>
</organism>
<reference evidence="5 6" key="1">
    <citation type="submission" date="2024-09" db="EMBL/GenBank/DDBJ databases">
        <authorList>
            <person name="Sun Q."/>
            <person name="Mori K."/>
        </authorList>
    </citation>
    <scope>NUCLEOTIDE SEQUENCE [LARGE SCALE GENOMIC DNA]</scope>
    <source>
        <strain evidence="5 6">TBRC 0563</strain>
    </source>
</reference>
<dbReference type="PANTHER" id="PTHR11361:SF34">
    <property type="entry name" value="DNA MISMATCH REPAIR PROTEIN MSH1, MITOCHONDRIAL"/>
    <property type="match status" value="1"/>
</dbReference>
<proteinExistence type="predicted"/>
<dbReference type="RefSeq" id="WP_378195812.1">
    <property type="nucleotide sequence ID" value="NZ_JBHLZP010000020.1"/>
</dbReference>
<name>A0ABV5YAN9_9ACTN</name>
<dbReference type="InterPro" id="IPR000432">
    <property type="entry name" value="DNA_mismatch_repair_MutS_C"/>
</dbReference>
<accession>A0ABV5YAN9</accession>
<keyword evidence="2" id="KW-0067">ATP-binding</keyword>
<evidence type="ECO:0000256" key="1">
    <source>
        <dbReference type="ARBA" id="ARBA00022741"/>
    </source>
</evidence>
<dbReference type="Pfam" id="PF00488">
    <property type="entry name" value="MutS_V"/>
    <property type="match status" value="1"/>
</dbReference>
<dbReference type="InterPro" id="IPR045076">
    <property type="entry name" value="MutS"/>
</dbReference>
<dbReference type="SMART" id="SM00534">
    <property type="entry name" value="MUTSac"/>
    <property type="match status" value="1"/>
</dbReference>